<dbReference type="SUPFAM" id="SSF52058">
    <property type="entry name" value="L domain-like"/>
    <property type="match status" value="1"/>
</dbReference>
<gene>
    <name evidence="8" type="ORF">CISIN_1g047948mg</name>
</gene>
<keyword evidence="6" id="KW-0812">Transmembrane</keyword>
<dbReference type="InterPro" id="IPR001611">
    <property type="entry name" value="Leu-rich_rpt"/>
</dbReference>
<evidence type="ECO:0000256" key="3">
    <source>
        <dbReference type="ARBA" id="ARBA00022729"/>
    </source>
</evidence>
<dbReference type="InterPro" id="IPR013210">
    <property type="entry name" value="LRR_N_plant-typ"/>
</dbReference>
<dbReference type="PANTHER" id="PTHR48060:SF24">
    <property type="entry name" value="NON-SPECIFIC SERINE_THREONINE PROTEIN KINASE"/>
    <property type="match status" value="1"/>
</dbReference>
<proteinExistence type="predicted"/>
<dbReference type="AlphaFoldDB" id="A0A067FGX8"/>
<dbReference type="SMR" id="A0A067FGX8"/>
<dbReference type="GO" id="GO:0004674">
    <property type="term" value="F:protein serine/threonine kinase activity"/>
    <property type="evidence" value="ECO:0000318"/>
    <property type="project" value="GO_Central"/>
</dbReference>
<evidence type="ECO:0000256" key="4">
    <source>
        <dbReference type="ARBA" id="ARBA00022737"/>
    </source>
</evidence>
<reference evidence="8 9" key="1">
    <citation type="submission" date="2014-04" db="EMBL/GenBank/DDBJ databases">
        <authorList>
            <consortium name="International Citrus Genome Consortium"/>
            <person name="Gmitter F."/>
            <person name="Chen C."/>
            <person name="Farmerie W."/>
            <person name="Harkins T."/>
            <person name="Desany B."/>
            <person name="Mohiuddin M."/>
            <person name="Kodira C."/>
            <person name="Borodovsky M."/>
            <person name="Lomsadze A."/>
            <person name="Burns P."/>
            <person name="Jenkins J."/>
            <person name="Prochnik S."/>
            <person name="Shu S."/>
            <person name="Chapman J."/>
            <person name="Pitluck S."/>
            <person name="Schmutz J."/>
            <person name="Rokhsar D."/>
        </authorList>
    </citation>
    <scope>NUCLEOTIDE SEQUENCE</scope>
</reference>
<evidence type="ECO:0000256" key="1">
    <source>
        <dbReference type="ARBA" id="ARBA00004370"/>
    </source>
</evidence>
<name>A0A067FGX8_CITSI</name>
<keyword evidence="2" id="KW-0433">Leucine-rich repeat</keyword>
<organism evidence="8 9">
    <name type="scientific">Citrus sinensis</name>
    <name type="common">Sweet orange</name>
    <name type="synonym">Citrus aurantium var. sinensis</name>
    <dbReference type="NCBI Taxonomy" id="2711"/>
    <lineage>
        <taxon>Eukaryota</taxon>
        <taxon>Viridiplantae</taxon>
        <taxon>Streptophyta</taxon>
        <taxon>Embryophyta</taxon>
        <taxon>Tracheophyta</taxon>
        <taxon>Spermatophyta</taxon>
        <taxon>Magnoliopsida</taxon>
        <taxon>eudicotyledons</taxon>
        <taxon>Gunneridae</taxon>
        <taxon>Pentapetalae</taxon>
        <taxon>rosids</taxon>
        <taxon>malvids</taxon>
        <taxon>Sapindales</taxon>
        <taxon>Rutaceae</taxon>
        <taxon>Aurantioideae</taxon>
        <taxon>Citrus</taxon>
    </lineage>
</organism>
<evidence type="ECO:0000256" key="6">
    <source>
        <dbReference type="SAM" id="Phobius"/>
    </source>
</evidence>
<evidence type="ECO:0000259" key="7">
    <source>
        <dbReference type="Pfam" id="PF08263"/>
    </source>
</evidence>
<dbReference type="Proteomes" id="UP000027120">
    <property type="component" value="Unassembled WGS sequence"/>
</dbReference>
<protein>
    <recommendedName>
        <fullName evidence="7">Leucine-rich repeat-containing N-terminal plant-type domain-containing protein</fullName>
    </recommendedName>
</protein>
<keyword evidence="9" id="KW-1185">Reference proteome</keyword>
<dbReference type="InterPro" id="IPR032675">
    <property type="entry name" value="LRR_dom_sf"/>
</dbReference>
<feature type="non-terminal residue" evidence="8">
    <location>
        <position position="1"/>
    </location>
</feature>
<feature type="transmembrane region" description="Helical" evidence="6">
    <location>
        <begin position="148"/>
        <end position="169"/>
    </location>
</feature>
<dbReference type="Pfam" id="PF08263">
    <property type="entry name" value="LRRNT_2"/>
    <property type="match status" value="1"/>
</dbReference>
<dbReference type="GO" id="GO:0016020">
    <property type="term" value="C:membrane"/>
    <property type="evidence" value="ECO:0000318"/>
    <property type="project" value="GO_Central"/>
</dbReference>
<dbReference type="Pfam" id="PF00560">
    <property type="entry name" value="LRR_1"/>
    <property type="match status" value="1"/>
</dbReference>
<dbReference type="InterPro" id="IPR053211">
    <property type="entry name" value="DNA_repair-toleration"/>
</dbReference>
<keyword evidence="4" id="KW-0677">Repeat</keyword>
<evidence type="ECO:0000256" key="5">
    <source>
        <dbReference type="ARBA" id="ARBA00023136"/>
    </source>
</evidence>
<comment type="subcellular location">
    <subcellularLocation>
        <location evidence="1">Membrane</location>
    </subcellularLocation>
</comment>
<dbReference type="EMBL" id="KK784899">
    <property type="protein sequence ID" value="KDO66613.1"/>
    <property type="molecule type" value="Genomic_DNA"/>
</dbReference>
<dbReference type="Gene3D" id="3.80.10.10">
    <property type="entry name" value="Ribonuclease Inhibitor"/>
    <property type="match status" value="2"/>
</dbReference>
<keyword evidence="3" id="KW-0732">Signal</keyword>
<dbReference type="FunFam" id="3.80.10.10:FF:000400">
    <property type="entry name" value="Nuclear pore complex protein NUP107"/>
    <property type="match status" value="1"/>
</dbReference>
<sequence length="171" mass="19143">FSLDVSSNSIEEGHALVKWKASLKVHSRSLLHSWFLSSVNVTKISPCAWSGIHCNHAGRVVGINLTSMSLNGTLLEFPFSSFPHLAYLVLYNNELFYIILPQITNKLSGQIPSEIGLLTHLTVLHISRNQLNGSIPQEVGQLTFLNHLILDLIFLIFWMVQSLVLLAIWPT</sequence>
<feature type="domain" description="Leucine-rich repeat-containing N-terminal plant-type" evidence="7">
    <location>
        <begin position="11"/>
        <end position="55"/>
    </location>
</feature>
<evidence type="ECO:0000313" key="8">
    <source>
        <dbReference type="EMBL" id="KDO66613.1"/>
    </source>
</evidence>
<dbReference type="PANTHER" id="PTHR48060">
    <property type="entry name" value="DNA DAMAGE-REPAIR/TOLERATION PROTEIN DRT100"/>
    <property type="match status" value="1"/>
</dbReference>
<evidence type="ECO:0000256" key="2">
    <source>
        <dbReference type="ARBA" id="ARBA00022614"/>
    </source>
</evidence>
<evidence type="ECO:0000313" key="9">
    <source>
        <dbReference type="Proteomes" id="UP000027120"/>
    </source>
</evidence>
<keyword evidence="5 6" id="KW-0472">Membrane</keyword>
<keyword evidence="6" id="KW-1133">Transmembrane helix</keyword>
<accession>A0A067FGX8</accession>